<evidence type="ECO:0000256" key="3">
    <source>
        <dbReference type="ARBA" id="ARBA00022989"/>
    </source>
</evidence>
<evidence type="ECO:0000256" key="2">
    <source>
        <dbReference type="ARBA" id="ARBA00022692"/>
    </source>
</evidence>
<feature type="transmembrane region" description="Helical" evidence="5">
    <location>
        <begin position="154"/>
        <end position="178"/>
    </location>
</feature>
<protein>
    <submittedName>
        <fullName evidence="8">G-protein coupled receptors family 1 profile domain-containing protein</fullName>
    </submittedName>
</protein>
<feature type="domain" description="G-protein coupled receptors family 1 profile" evidence="6">
    <location>
        <begin position="51"/>
        <end position="331"/>
    </location>
</feature>
<dbReference type="AlphaFoldDB" id="A0A914ZB31"/>
<dbReference type="PROSITE" id="PS50262">
    <property type="entry name" value="G_PROTEIN_RECEP_F1_2"/>
    <property type="match status" value="1"/>
</dbReference>
<feature type="transmembrane region" description="Helical" evidence="5">
    <location>
        <begin position="111"/>
        <end position="134"/>
    </location>
</feature>
<evidence type="ECO:0000256" key="4">
    <source>
        <dbReference type="ARBA" id="ARBA00023136"/>
    </source>
</evidence>
<keyword evidence="7" id="KW-1185">Reference proteome</keyword>
<dbReference type="InterPro" id="IPR000276">
    <property type="entry name" value="GPCR_Rhodpsn"/>
</dbReference>
<accession>A0A914ZB31</accession>
<dbReference type="Proteomes" id="UP000887577">
    <property type="component" value="Unplaced"/>
</dbReference>
<evidence type="ECO:0000259" key="6">
    <source>
        <dbReference type="PROSITE" id="PS50262"/>
    </source>
</evidence>
<dbReference type="InterPro" id="IPR019427">
    <property type="entry name" value="7TM_GPCR_serpentine_rcpt_Srw"/>
</dbReference>
<organism evidence="7 8">
    <name type="scientific">Panagrolaimus superbus</name>
    <dbReference type="NCBI Taxonomy" id="310955"/>
    <lineage>
        <taxon>Eukaryota</taxon>
        <taxon>Metazoa</taxon>
        <taxon>Ecdysozoa</taxon>
        <taxon>Nematoda</taxon>
        <taxon>Chromadorea</taxon>
        <taxon>Rhabditida</taxon>
        <taxon>Tylenchina</taxon>
        <taxon>Panagrolaimomorpha</taxon>
        <taxon>Panagrolaimoidea</taxon>
        <taxon>Panagrolaimidae</taxon>
        <taxon>Panagrolaimus</taxon>
    </lineage>
</organism>
<dbReference type="InterPro" id="IPR053219">
    <property type="entry name" value="GPCR_Dmsr-1"/>
</dbReference>
<dbReference type="PANTHER" id="PTHR46273">
    <property type="entry name" value="MYOSUPPRESSIN RECEPTOR 1, ISOFORM B-RELATED"/>
    <property type="match status" value="1"/>
</dbReference>
<evidence type="ECO:0000313" key="7">
    <source>
        <dbReference type="Proteomes" id="UP000887577"/>
    </source>
</evidence>
<reference evidence="8" key="1">
    <citation type="submission" date="2022-11" db="UniProtKB">
        <authorList>
            <consortium name="WormBaseParasite"/>
        </authorList>
    </citation>
    <scope>IDENTIFICATION</scope>
</reference>
<dbReference type="Gene3D" id="1.20.1070.10">
    <property type="entry name" value="Rhodopsin 7-helix transmembrane proteins"/>
    <property type="match status" value="1"/>
</dbReference>
<proteinExistence type="predicted"/>
<feature type="transmembrane region" description="Helical" evidence="5">
    <location>
        <begin position="218"/>
        <end position="241"/>
    </location>
</feature>
<dbReference type="PANTHER" id="PTHR46273:SF6">
    <property type="entry name" value="G-PROTEIN COUPLED RECEPTORS FAMILY 1 PROFILE DOMAIN-CONTAINING PROTEIN"/>
    <property type="match status" value="1"/>
</dbReference>
<dbReference type="InterPro" id="IPR017452">
    <property type="entry name" value="GPCR_Rhodpsn_7TM"/>
</dbReference>
<evidence type="ECO:0000256" key="5">
    <source>
        <dbReference type="SAM" id="Phobius"/>
    </source>
</evidence>
<keyword evidence="3 5" id="KW-1133">Transmembrane helix</keyword>
<evidence type="ECO:0000256" key="1">
    <source>
        <dbReference type="ARBA" id="ARBA00004370"/>
    </source>
</evidence>
<dbReference type="CDD" id="cd14978">
    <property type="entry name" value="7tmA_FMRFamide_R-like"/>
    <property type="match status" value="1"/>
</dbReference>
<dbReference type="WBParaSite" id="PSU_v2.g9526.t1">
    <property type="protein sequence ID" value="PSU_v2.g9526.t1"/>
    <property type="gene ID" value="PSU_v2.g9526"/>
</dbReference>
<keyword evidence="4 5" id="KW-0472">Membrane</keyword>
<dbReference type="SUPFAM" id="SSF81321">
    <property type="entry name" value="Family A G protein-coupled receptor-like"/>
    <property type="match status" value="1"/>
</dbReference>
<dbReference type="Pfam" id="PF10324">
    <property type="entry name" value="7TM_GPCR_Srw"/>
    <property type="match status" value="1"/>
</dbReference>
<dbReference type="GO" id="GO:0005886">
    <property type="term" value="C:plasma membrane"/>
    <property type="evidence" value="ECO:0007669"/>
    <property type="project" value="TreeGrafter"/>
</dbReference>
<dbReference type="GO" id="GO:0008528">
    <property type="term" value="F:G protein-coupled peptide receptor activity"/>
    <property type="evidence" value="ECO:0007669"/>
    <property type="project" value="InterPro"/>
</dbReference>
<keyword evidence="2 5" id="KW-0812">Transmembrane</keyword>
<feature type="transmembrane region" description="Helical" evidence="5">
    <location>
        <begin position="306"/>
        <end position="331"/>
    </location>
</feature>
<name>A0A914ZB31_9BILA</name>
<feature type="transmembrane region" description="Helical" evidence="5">
    <location>
        <begin position="275"/>
        <end position="300"/>
    </location>
</feature>
<sequence>MSCTSSDDHVLFDLENNNTLKFIDALYSFKTLYGKFHRYIAVFLCVIGLIANCLHICVLTRRQMRRSAVHTVLTVIAFCDMGTMTSYLIYITRFEFFMQEEGYPFSWAGFLKIHAVLSIALHAISIYLVVFMAFIRFLAMDAGHRKWMMPQPAIIISTIVAAAIFILCIPTFLAHQIYERSDTLMKQLHTNQSIELKYSIGFSTNFEANNCQLFKWNLWLTGIVLKAIPCFLLLTFTFALLKKLHENEMKRRVLLKAPINGEKPRRITTDRTTTMLLLMVFVFLITELPQGIFAILNAIYTSQFHGYVYMSFADLLDLLSLINCYVGFLVYSITSSKYRQTLLMMLPICQSEYNAVSSPKERTNTHPRMHYPDETISTKLALSKNQSIATV</sequence>
<dbReference type="PRINTS" id="PR00237">
    <property type="entry name" value="GPCRRHODOPSN"/>
</dbReference>
<feature type="transmembrane region" description="Helical" evidence="5">
    <location>
        <begin position="36"/>
        <end position="59"/>
    </location>
</feature>
<feature type="transmembrane region" description="Helical" evidence="5">
    <location>
        <begin position="71"/>
        <end position="91"/>
    </location>
</feature>
<evidence type="ECO:0000313" key="8">
    <source>
        <dbReference type="WBParaSite" id="PSU_v2.g9526.t1"/>
    </source>
</evidence>
<comment type="subcellular location">
    <subcellularLocation>
        <location evidence="1">Membrane</location>
    </subcellularLocation>
</comment>